<sequence>MLWIYLAIIGACMGSFINVMAWRLPRKESLIWPGSHCPRCGCGVRWHDNIPVLAWIQLGGRCRDCRTTIPVRYPAVESLSAGLWVSAALAAPTSMGELSSLFNLFAGVVLVSVLLPLVLIDLDHMWLPEPLCRAGLLLGLAFTATAAVSLGWSKGSTLLLDHLLAAAAALIAMEGLSFLAKKLIGQPALGLGDAKLAAMAGAWLGLNGVAMAMTLAIISGAAVGLIGRLAGQLQPRQPFPFGPFIAFGVWGVWLCGSDWWWQHWLNLMGL</sequence>
<dbReference type="eggNOG" id="COG1989">
    <property type="taxonomic scope" value="Bacteria"/>
</dbReference>
<dbReference type="PANTHER" id="PTHR30487:SF0">
    <property type="entry name" value="PREPILIN LEADER PEPTIDASE_N-METHYLTRANSFERASE-RELATED"/>
    <property type="match status" value="1"/>
</dbReference>
<keyword evidence="9" id="KW-0645">Protease</keyword>
<evidence type="ECO:0000313" key="14">
    <source>
        <dbReference type="Proteomes" id="UP000001423"/>
    </source>
</evidence>
<keyword evidence="9" id="KW-0378">Hydrolase</keyword>
<comment type="subcellular location">
    <subcellularLocation>
        <location evidence="1">Cell inner membrane</location>
        <topology evidence="1">Multi-pass membrane protein</topology>
    </subcellularLocation>
    <subcellularLocation>
        <location evidence="9">Cell membrane</location>
        <topology evidence="9">Multi-pass membrane protein</topology>
    </subcellularLocation>
</comment>
<evidence type="ECO:0000256" key="9">
    <source>
        <dbReference type="RuleBase" id="RU003794"/>
    </source>
</evidence>
<dbReference type="Gene3D" id="1.20.120.1220">
    <property type="match status" value="1"/>
</dbReference>
<keyword evidence="4" id="KW-0997">Cell inner membrane</keyword>
<evidence type="ECO:0000313" key="13">
    <source>
        <dbReference type="EMBL" id="CAE20708.1"/>
    </source>
</evidence>
<comment type="similarity">
    <text evidence="2 8">Belongs to the peptidase A24 family.</text>
</comment>
<dbReference type="EMBL" id="BX548175">
    <property type="protein sequence ID" value="CAE20708.1"/>
    <property type="molecule type" value="Genomic_DNA"/>
</dbReference>
<dbReference type="EC" id="3.4.23.43" evidence="9"/>
<accession>Q7V840</accession>
<feature type="transmembrane region" description="Helical" evidence="10">
    <location>
        <begin position="101"/>
        <end position="122"/>
    </location>
</feature>
<dbReference type="GO" id="GO:0008168">
    <property type="term" value="F:methyltransferase activity"/>
    <property type="evidence" value="ECO:0007669"/>
    <property type="project" value="UniProtKB-KW"/>
</dbReference>
<gene>
    <name evidence="13" type="ordered locus">PMT_0533</name>
</gene>
<dbReference type="KEGG" id="pmt:PMT_0533"/>
<evidence type="ECO:0000256" key="1">
    <source>
        <dbReference type="ARBA" id="ARBA00004429"/>
    </source>
</evidence>
<comment type="function">
    <text evidence="9">Plays an essential role in type IV pili and type II pseudopili formation by proteolytically removing the leader sequence from substrate proteins and subsequently monomethylating the alpha-amino group of the newly exposed N-terminal phenylalanine.</text>
</comment>
<evidence type="ECO:0000256" key="5">
    <source>
        <dbReference type="ARBA" id="ARBA00022692"/>
    </source>
</evidence>
<protein>
    <recommendedName>
        <fullName evidence="9">Prepilin leader peptidase/N-methyltransferase</fullName>
        <ecNumber evidence="9">2.1.1.-</ecNumber>
        <ecNumber evidence="9">3.4.23.43</ecNumber>
    </recommendedName>
</protein>
<evidence type="ECO:0000256" key="4">
    <source>
        <dbReference type="ARBA" id="ARBA00022519"/>
    </source>
</evidence>
<dbReference type="GO" id="GO:0032259">
    <property type="term" value="P:methylation"/>
    <property type="evidence" value="ECO:0007669"/>
    <property type="project" value="UniProtKB-KW"/>
</dbReference>
<dbReference type="InterPro" id="IPR010627">
    <property type="entry name" value="Prepilin_pept_A24_N"/>
</dbReference>
<keyword evidence="9" id="KW-0808">Transferase</keyword>
<evidence type="ECO:0000256" key="2">
    <source>
        <dbReference type="ARBA" id="ARBA00005801"/>
    </source>
</evidence>
<organism evidence="13 14">
    <name type="scientific">Prochlorococcus marinus (strain MIT 9313)</name>
    <dbReference type="NCBI Taxonomy" id="74547"/>
    <lineage>
        <taxon>Bacteria</taxon>
        <taxon>Bacillati</taxon>
        <taxon>Cyanobacteriota</taxon>
        <taxon>Cyanophyceae</taxon>
        <taxon>Synechococcales</taxon>
        <taxon>Prochlorococcaceae</taxon>
        <taxon>Prochlorococcus</taxon>
    </lineage>
</organism>
<dbReference type="GO" id="GO:0005886">
    <property type="term" value="C:plasma membrane"/>
    <property type="evidence" value="ECO:0007669"/>
    <property type="project" value="UniProtKB-SubCell"/>
</dbReference>
<keyword evidence="6 10" id="KW-1133">Transmembrane helix</keyword>
<dbReference type="HOGENOM" id="CLU_057101_0_1_3"/>
<evidence type="ECO:0000259" key="12">
    <source>
        <dbReference type="Pfam" id="PF06750"/>
    </source>
</evidence>
<feature type="transmembrane region" description="Helical" evidence="10">
    <location>
        <begin position="200"/>
        <end position="227"/>
    </location>
</feature>
<feature type="transmembrane region" description="Helical" evidence="10">
    <location>
        <begin position="6"/>
        <end position="24"/>
    </location>
</feature>
<dbReference type="Proteomes" id="UP000001423">
    <property type="component" value="Chromosome"/>
</dbReference>
<evidence type="ECO:0000256" key="8">
    <source>
        <dbReference type="RuleBase" id="RU003793"/>
    </source>
</evidence>
<dbReference type="Pfam" id="PF06750">
    <property type="entry name" value="A24_N_bact"/>
    <property type="match status" value="1"/>
</dbReference>
<name>Q7V840_PROMM</name>
<dbReference type="InterPro" id="IPR014032">
    <property type="entry name" value="Peptidase_A24A_bac"/>
</dbReference>
<dbReference type="GO" id="GO:0006465">
    <property type="term" value="P:signal peptide processing"/>
    <property type="evidence" value="ECO:0007669"/>
    <property type="project" value="TreeGrafter"/>
</dbReference>
<dbReference type="GO" id="GO:0004190">
    <property type="term" value="F:aspartic-type endopeptidase activity"/>
    <property type="evidence" value="ECO:0007669"/>
    <property type="project" value="UniProtKB-EC"/>
</dbReference>
<evidence type="ECO:0000256" key="3">
    <source>
        <dbReference type="ARBA" id="ARBA00022475"/>
    </source>
</evidence>
<dbReference type="Pfam" id="PF01478">
    <property type="entry name" value="Peptidase_A24"/>
    <property type="match status" value="1"/>
</dbReference>
<keyword evidence="9" id="KW-0489">Methyltransferase</keyword>
<evidence type="ECO:0000256" key="10">
    <source>
        <dbReference type="SAM" id="Phobius"/>
    </source>
</evidence>
<feature type="transmembrane region" description="Helical" evidence="10">
    <location>
        <begin position="159"/>
        <end position="180"/>
    </location>
</feature>
<keyword evidence="3" id="KW-1003">Cell membrane</keyword>
<feature type="domain" description="Prepilin type IV endopeptidase peptidase" evidence="11">
    <location>
        <begin position="109"/>
        <end position="225"/>
    </location>
</feature>
<evidence type="ECO:0000256" key="6">
    <source>
        <dbReference type="ARBA" id="ARBA00022989"/>
    </source>
</evidence>
<dbReference type="PANTHER" id="PTHR30487">
    <property type="entry name" value="TYPE 4 PREPILIN-LIKE PROTEINS LEADER PEPTIDE-PROCESSING ENZYME"/>
    <property type="match status" value="1"/>
</dbReference>
<dbReference type="PRINTS" id="PR00864">
    <property type="entry name" value="PREPILNPTASE"/>
</dbReference>
<feature type="domain" description="Prepilin peptidase A24 N-terminal" evidence="12">
    <location>
        <begin position="8"/>
        <end position="89"/>
    </location>
</feature>
<evidence type="ECO:0000256" key="7">
    <source>
        <dbReference type="ARBA" id="ARBA00023136"/>
    </source>
</evidence>
<keyword evidence="5 9" id="KW-0812">Transmembrane</keyword>
<feature type="transmembrane region" description="Helical" evidence="10">
    <location>
        <begin position="239"/>
        <end position="261"/>
    </location>
</feature>
<dbReference type="EC" id="2.1.1.-" evidence="9"/>
<feature type="transmembrane region" description="Helical" evidence="10">
    <location>
        <begin position="134"/>
        <end position="152"/>
    </location>
</feature>
<reference evidence="13 14" key="1">
    <citation type="journal article" date="2003" name="Nature">
        <title>Genome divergence in two Prochlorococcus ecotypes reflects oceanic niche differentiation.</title>
        <authorList>
            <person name="Rocap G."/>
            <person name="Larimer F.W."/>
            <person name="Lamerdin J.E."/>
            <person name="Malfatti S."/>
            <person name="Chain P."/>
            <person name="Ahlgren N.A."/>
            <person name="Arellano A."/>
            <person name="Coleman M."/>
            <person name="Hauser L."/>
            <person name="Hess W.R."/>
            <person name="Johnson Z.I."/>
            <person name="Land M.L."/>
            <person name="Lindell D."/>
            <person name="Post A.F."/>
            <person name="Regala W."/>
            <person name="Shah M."/>
            <person name="Shaw S.L."/>
            <person name="Steglich C."/>
            <person name="Sullivan M.B."/>
            <person name="Ting C.S."/>
            <person name="Tolonen A."/>
            <person name="Webb E.A."/>
            <person name="Zinser E.R."/>
            <person name="Chisholm S.W."/>
        </authorList>
    </citation>
    <scope>NUCLEOTIDE SEQUENCE [LARGE SCALE GENOMIC DNA]</scope>
    <source>
        <strain evidence="14">MIT 9313</strain>
    </source>
</reference>
<proteinExistence type="inferred from homology"/>
<evidence type="ECO:0000259" key="11">
    <source>
        <dbReference type="Pfam" id="PF01478"/>
    </source>
</evidence>
<keyword evidence="9" id="KW-0511">Multifunctional enzyme</keyword>
<comment type="catalytic activity">
    <reaction evidence="9">
        <text>Typically cleaves a -Gly-|-Phe- bond to release an N-terminal, basic peptide of 5-8 residues from type IV prepilin, and then N-methylates the new N-terminal amino group, the methyl donor being S-adenosyl-L-methionine.</text>
        <dbReference type="EC" id="3.4.23.43"/>
    </reaction>
</comment>
<dbReference type="InterPro" id="IPR050882">
    <property type="entry name" value="Prepilin_peptidase/N-MTase"/>
</dbReference>
<keyword evidence="7 10" id="KW-0472">Membrane</keyword>
<dbReference type="RefSeq" id="WP_011129912.1">
    <property type="nucleotide sequence ID" value="NC_005071.1"/>
</dbReference>
<dbReference type="InterPro" id="IPR000045">
    <property type="entry name" value="Prepilin_IV_endopep_pep"/>
</dbReference>
<keyword evidence="14" id="KW-1185">Reference proteome</keyword>
<dbReference type="AlphaFoldDB" id="Q7V840"/>